<sequence>MSRRFTSSYLTVETHTILSLIQSAYPERRLTIALSVQISFFKPYFILKTCSNNTYLNLIGFIRLL</sequence>
<evidence type="ECO:0000313" key="1">
    <source>
        <dbReference type="EMBL" id="RPB06700.1"/>
    </source>
</evidence>
<dbReference type="AlphaFoldDB" id="A0A3N4K839"/>
<accession>A0A3N4K839</accession>
<name>A0A3N4K839_9PEZI</name>
<dbReference type="Proteomes" id="UP000277580">
    <property type="component" value="Unassembled WGS sequence"/>
</dbReference>
<proteinExistence type="predicted"/>
<dbReference type="EMBL" id="ML119235">
    <property type="protein sequence ID" value="RPB06700.1"/>
    <property type="molecule type" value="Genomic_DNA"/>
</dbReference>
<keyword evidence="2" id="KW-1185">Reference proteome</keyword>
<protein>
    <submittedName>
        <fullName evidence="1">Uncharacterized protein</fullName>
    </submittedName>
</protein>
<reference evidence="1 2" key="1">
    <citation type="journal article" date="2018" name="Nat. Ecol. Evol.">
        <title>Pezizomycetes genomes reveal the molecular basis of ectomycorrhizal truffle lifestyle.</title>
        <authorList>
            <person name="Murat C."/>
            <person name="Payen T."/>
            <person name="Noel B."/>
            <person name="Kuo A."/>
            <person name="Morin E."/>
            <person name="Chen J."/>
            <person name="Kohler A."/>
            <person name="Krizsan K."/>
            <person name="Balestrini R."/>
            <person name="Da Silva C."/>
            <person name="Montanini B."/>
            <person name="Hainaut M."/>
            <person name="Levati E."/>
            <person name="Barry K.W."/>
            <person name="Belfiori B."/>
            <person name="Cichocki N."/>
            <person name="Clum A."/>
            <person name="Dockter R.B."/>
            <person name="Fauchery L."/>
            <person name="Guy J."/>
            <person name="Iotti M."/>
            <person name="Le Tacon F."/>
            <person name="Lindquist E.A."/>
            <person name="Lipzen A."/>
            <person name="Malagnac F."/>
            <person name="Mello A."/>
            <person name="Molinier V."/>
            <person name="Miyauchi S."/>
            <person name="Poulain J."/>
            <person name="Riccioni C."/>
            <person name="Rubini A."/>
            <person name="Sitrit Y."/>
            <person name="Splivallo R."/>
            <person name="Traeger S."/>
            <person name="Wang M."/>
            <person name="Zifcakova L."/>
            <person name="Wipf D."/>
            <person name="Zambonelli A."/>
            <person name="Paolocci F."/>
            <person name="Nowrousian M."/>
            <person name="Ottonello S."/>
            <person name="Baldrian P."/>
            <person name="Spatafora J.W."/>
            <person name="Henrissat B."/>
            <person name="Nagy L.G."/>
            <person name="Aury J.M."/>
            <person name="Wincker P."/>
            <person name="Grigoriev I.V."/>
            <person name="Bonfante P."/>
            <person name="Martin F.M."/>
        </authorList>
    </citation>
    <scope>NUCLEOTIDE SEQUENCE [LARGE SCALE GENOMIC DNA]</scope>
    <source>
        <strain evidence="1 2">CCBAS932</strain>
    </source>
</reference>
<gene>
    <name evidence="1" type="ORF">P167DRAFT_540633</name>
</gene>
<organism evidence="1 2">
    <name type="scientific">Morchella conica CCBAS932</name>
    <dbReference type="NCBI Taxonomy" id="1392247"/>
    <lineage>
        <taxon>Eukaryota</taxon>
        <taxon>Fungi</taxon>
        <taxon>Dikarya</taxon>
        <taxon>Ascomycota</taxon>
        <taxon>Pezizomycotina</taxon>
        <taxon>Pezizomycetes</taxon>
        <taxon>Pezizales</taxon>
        <taxon>Morchellaceae</taxon>
        <taxon>Morchella</taxon>
    </lineage>
</organism>
<evidence type="ECO:0000313" key="2">
    <source>
        <dbReference type="Proteomes" id="UP000277580"/>
    </source>
</evidence>
<dbReference type="InParanoid" id="A0A3N4K839"/>